<dbReference type="GO" id="GO:0032012">
    <property type="term" value="P:regulation of ARF protein signal transduction"/>
    <property type="evidence" value="ECO:0007669"/>
    <property type="project" value="InterPro"/>
</dbReference>
<dbReference type="CDD" id="cd00171">
    <property type="entry name" value="Sec7"/>
    <property type="match status" value="1"/>
</dbReference>
<dbReference type="PANTHER" id="PTHR10663">
    <property type="entry name" value="GUANYL-NUCLEOTIDE EXCHANGE FACTOR"/>
    <property type="match status" value="1"/>
</dbReference>
<feature type="domain" description="Ig-like" evidence="18">
    <location>
        <begin position="2418"/>
        <end position="2508"/>
    </location>
</feature>
<keyword evidence="8" id="KW-0344">Guanine-nucleotide releasing factor</keyword>
<evidence type="ECO:0000256" key="2">
    <source>
        <dbReference type="ARBA" id="ARBA00004556"/>
    </source>
</evidence>
<feature type="transmembrane region" description="Helical" evidence="16">
    <location>
        <begin position="2688"/>
        <end position="2712"/>
    </location>
</feature>
<dbReference type="PANTHER" id="PTHR10663:SF375">
    <property type="entry name" value="LD29171P"/>
    <property type="match status" value="1"/>
</dbReference>
<keyword evidence="7" id="KW-0597">Phosphoprotein</keyword>
<evidence type="ECO:0000313" key="20">
    <source>
        <dbReference type="EMBL" id="CAJ0596240.1"/>
    </source>
</evidence>
<dbReference type="InterPro" id="IPR019395">
    <property type="entry name" value="Transmembrane_161A/B"/>
</dbReference>
<evidence type="ECO:0000256" key="5">
    <source>
        <dbReference type="ARBA" id="ARBA00022448"/>
    </source>
</evidence>
<keyword evidence="14" id="KW-0325">Glycoprotein</keyword>
<name>A0AA36M311_CYLNA</name>
<dbReference type="GO" id="GO:0005794">
    <property type="term" value="C:Golgi apparatus"/>
    <property type="evidence" value="ECO:0007669"/>
    <property type="project" value="UniProtKB-SubCell"/>
</dbReference>
<dbReference type="PROSITE" id="PS50190">
    <property type="entry name" value="SEC7"/>
    <property type="match status" value="1"/>
</dbReference>
<dbReference type="InterPro" id="IPR036179">
    <property type="entry name" value="Ig-like_dom_sf"/>
</dbReference>
<dbReference type="Gene3D" id="1.10.1000.11">
    <property type="entry name" value="Arf Nucleotide-binding Site Opener,domain 2"/>
    <property type="match status" value="1"/>
</dbReference>
<feature type="transmembrane region" description="Helical" evidence="16">
    <location>
        <begin position="1636"/>
        <end position="1655"/>
    </location>
</feature>
<dbReference type="Pfam" id="PF10268">
    <property type="entry name" value="Tmemb_161AB"/>
    <property type="match status" value="1"/>
</dbReference>
<feature type="transmembrane region" description="Helical" evidence="16">
    <location>
        <begin position="1803"/>
        <end position="1822"/>
    </location>
</feature>
<evidence type="ECO:0000313" key="21">
    <source>
        <dbReference type="Proteomes" id="UP001176961"/>
    </source>
</evidence>
<evidence type="ECO:0000256" key="1">
    <source>
        <dbReference type="ARBA" id="ARBA00004141"/>
    </source>
</evidence>
<dbReference type="InterPro" id="IPR023394">
    <property type="entry name" value="Sec7_C_sf"/>
</dbReference>
<feature type="domain" description="SEC7" evidence="17">
    <location>
        <begin position="509"/>
        <end position="698"/>
    </location>
</feature>
<dbReference type="FunFam" id="1.10.1000.11:FF:000003">
    <property type="entry name" value="Brefeldin A-inhibited guanine nucleotide-exchange protein 1"/>
    <property type="match status" value="1"/>
</dbReference>
<dbReference type="Proteomes" id="UP001176961">
    <property type="component" value="Unassembled WGS sequence"/>
</dbReference>
<evidence type="ECO:0000259" key="17">
    <source>
        <dbReference type="PROSITE" id="PS50190"/>
    </source>
</evidence>
<accession>A0AA36M311</accession>
<dbReference type="FunFam" id="1.10.220.20:FF:000002">
    <property type="entry name" value="Brefeldin A-inhibited guanine nucleotide-exchange protein 1"/>
    <property type="match status" value="1"/>
</dbReference>
<dbReference type="CDD" id="cd00063">
    <property type="entry name" value="FN3"/>
    <property type="match status" value="1"/>
</dbReference>
<dbReference type="InterPro" id="IPR032629">
    <property type="entry name" value="DCB_dom"/>
</dbReference>
<dbReference type="PROSITE" id="PS50853">
    <property type="entry name" value="FN3"/>
    <property type="match status" value="1"/>
</dbReference>
<feature type="region of interest" description="Disordered" evidence="15">
    <location>
        <begin position="1688"/>
        <end position="1709"/>
    </location>
</feature>
<evidence type="ECO:0000256" key="13">
    <source>
        <dbReference type="ARBA" id="ARBA00023136"/>
    </source>
</evidence>
<evidence type="ECO:0000256" key="4">
    <source>
        <dbReference type="ARBA" id="ARBA00009706"/>
    </source>
</evidence>
<feature type="transmembrane region" description="Helical" evidence="16">
    <location>
        <begin position="1902"/>
        <end position="1921"/>
    </location>
</feature>
<dbReference type="InterPro" id="IPR032691">
    <property type="entry name" value="Mon2/Sec7/BIG1-like_HUS"/>
</dbReference>
<dbReference type="Pfam" id="PF00041">
    <property type="entry name" value="fn3"/>
    <property type="match status" value="1"/>
</dbReference>
<evidence type="ECO:0000259" key="18">
    <source>
        <dbReference type="PROSITE" id="PS50835"/>
    </source>
</evidence>
<sequence length="2769" mass="310044">MNSALQQTGLMFLRSAIERILSDRDIKRKENLQLKKACENVLEELKGEDYANDNNNGEVLPDKEHIVEADRYFLPFELACKSRSPKIVITALDCLQKLIAYGHLTGRGADSSNPDRKLIDRIVEAICSSFVGQGTDEAVLLQIIKAILAVVLTNNCEVHEGSLLLAVRTCFTIFLATKSPINQSTAKGTLTQVINAVFANMERMGNTKDDSVIVHEVVEHLVSSAVSMAIECGDEVESRSGRGGAGASTIWGDNDGAHAEDQITFPNVEQKDAFLVFRALCVLAQKDEGDVNDPRNTHLNSKMLALEMLLLVLQNSSTTLQNAQPFILLIRKSLCVALSRNAVSSNVKVFEKSLAIFVQLLDKFKVHLKLQIEVFFKEIIISMLESSSCSFEHKWIVLHTIGKILANPQSVVDLYVNYDCDLTAHNVFENLVEVVSKTARTAINDNAPIVQKERERAMRLLGLSCLTDLLQCLVDWFDVCETTKDAMYQARADEDDTAAELPSSPTVHRFIHLKQKKELMEHGILLFSRKPKQGLKFLQEHGFVGTEPNEIAEFLMKEERLDKTVVGDFLGDPDEFNKQIMYAYVDDLDFSGRDFVSSLRIFLEKFRLPGEAQKIDRLMEKFASRYCECNPSLGLFASADTAYVLAYSIIMLTTDLHSAQVKSKMTKDQYVNMNRGINNGADLPPDVLCAIYDDIAANEIKMKAGASKLLKSKKANAGENEKQRRAMANLELAAMSETARSLMESASNAAADFTPAQHQHHVRPMFKICWTPCLAAFSVGLQASDDVEEWYLCIRGFRLGVRAACVLRSRLERNAFIQALARFTLLTAKNALGEMKEKNIEAIKLLLAIGDEDGDYLEDNWVDVIRCISQLELAQLIGTGLGTSTKEDKESSRQYVMKSTGALDERTLATLQGALGETSSQAVVVAVDRIFQGSCRLTADAIVYFVRALCAVSKEELNQPAAPRMFLLGKLVEVAFYNMGRIRLEWRRVWEVVGEHFNMAGCNASEIVAHYSVDALRQLAIKFLERGELPNFRFQKDFLRPFEVIMARNRSVQTRELVVACCSNLVEAHAPRIKSGWQNLFSVWTLAAGDVQKDIVEAAFLASSRVVLYQFKEDFASVLDAFQEALKCLAEFACNTNHPDMNMEAIRLIRSCGEYVSINQERIVEAPWEESWSVSGDQRIWLRGWFPIFFELSCIINRCKLDVRTRSLTVMFEIMKNHGNEFRSEWWRDLFNIVFRIFDHAKLDEHRADKKEWMMTTCNHAMYAIVDVFTQFFPQLSELVLPSIYEQFAVCIQQKNEQLARSTVNCLETLILLNGERFSDDMWEKTVKLFRRLFAATLPKSLLTWEPDRPASGVANDSNNEDLDGKVPSIDGRPNGSIHPDAMFSEQIVFCVVQSELVDAVTSIVLGAKKSTDEIVLSIPAIKSEQPNGSDYSNTVSKGLFSTMDPILLLSLCDALGESQRLAKQFNDNNGQRTLLWKAGLRGSSKPNLIRQETHALRAILAILLRLLNDPRSEPVQDRVAKGVLNVVSAVLRGYGEAGSDARRTAYAPVVCELLQECLRLPPHLLPALGAEFPVHLCELVEIAEGQPLRSLLATLLRQFLASKNCVTTNTNAKPVINGVSEKSSEPLLPRYHVTYLQAILGFHIVVSLIALTVMSKLGTRLSLIQMFIVKGLYRFIAPSNDDIRALMPPSKDNPRARKKKREEEEAEGFNVPKSLPLRLRVGSVLEEELRNLPMYSSVHWLSLFVPLCLIVYSMSELYSFMFPSSTDTNVAILWLLIAVAFVLQVLARLTSWLIINEDERSVLLMFAAIFFLFSVIFATQADHFFDIQLLRAYDHFCDNIATLMNETGITESYARYRDPILLYVSMSVLFSFIAAMLVFPNFRYANMYTNAQQSVSRLTKFGLHITFLLPLLTLLSFSSPVKKQLVFGPRKLLTENQLDITRVYLAILTLAMRIAYKTPHLQAHLNLSSAKLKALQRETGYIRNIALQATVISLGQECPLLTLLILLQLWDPYAQFLMLLCVVLSVPDGTLNGFDKDYAINGPSLTIIGGKQQTEGDYQCVAVVSEVRLSNRQVIRTTLVSDPIKLRRARITKFDQTTNHYVHVEQGQVARLPCAGLPDVVPGPAEICFVKSGSDDGCLSDKVDSNYLSTATGMQISVVQPHHAGEYYCVVRNDYTKQTRKSPRYVKLRVEPSSNASLSEQPQLPQLVYPSKENRPDNPIVIDAVAGHDVILECVYVRAKVIWTKLGNEAPEISLTDDEARLRQVWGNLRIRQVAQDDSGVYSCHGLSPFAADSSLNEDHLQVYYSLVVHAPTDVHLEMNQNARDRSWQLSCFAKNVKYEIPMVYVNGTPLTDAIAEMGVAYSANLFSNPVNATIRIRSNYSASVQCVSRPAMDEAEIYGSGLERGRSHNMYVVSSPSKDHLIRQGPVNVTAIVGDDVELICLVIQRVRSKYWLKDGSFVPFGAARTQRVGSNSLKIHNVEKKDEGWYTCVVVGEGSDKSEQQAYLKVAPRFEEVLSQAVSSTESYAAKKKDDNVSIEDVHGFVTNSHVRIQWSVIGKMESLTSVSGFEIEMRKSSNNSWTTADNVGSHVRATTIRELTPGNHYQFRVKMMKGDGKIVISESTGWLFVDHPAEGASEFGFIGANNSDAFENGRNTSENVIAINNSLDGYLITYLSKAMTEGLSAKSIGILCVPVAVFCLLLLICCAVWCSVWQNNKESHFPSKSANGKFLDTSYRIFNEQKVHKCRINHANFEPAQLRENMPLNTVEE</sequence>
<evidence type="ECO:0000256" key="14">
    <source>
        <dbReference type="ARBA" id="ARBA00023180"/>
    </source>
</evidence>
<organism evidence="20 21">
    <name type="scientific">Cylicocyclus nassatus</name>
    <name type="common">Nematode worm</name>
    <dbReference type="NCBI Taxonomy" id="53992"/>
    <lineage>
        <taxon>Eukaryota</taxon>
        <taxon>Metazoa</taxon>
        <taxon>Ecdysozoa</taxon>
        <taxon>Nematoda</taxon>
        <taxon>Chromadorea</taxon>
        <taxon>Rhabditida</taxon>
        <taxon>Rhabditina</taxon>
        <taxon>Rhabditomorpha</taxon>
        <taxon>Strongyloidea</taxon>
        <taxon>Strongylidae</taxon>
        <taxon>Cylicocyclus</taxon>
    </lineage>
</organism>
<evidence type="ECO:0000256" key="8">
    <source>
        <dbReference type="ARBA" id="ARBA00022658"/>
    </source>
</evidence>
<dbReference type="InterPro" id="IPR035999">
    <property type="entry name" value="Sec7_dom_sf"/>
</dbReference>
<dbReference type="EMBL" id="CATQJL010000112">
    <property type="protein sequence ID" value="CAJ0596240.1"/>
    <property type="molecule type" value="Genomic_DNA"/>
</dbReference>
<dbReference type="InterPro" id="IPR007110">
    <property type="entry name" value="Ig-like_dom"/>
</dbReference>
<evidence type="ECO:0000256" key="15">
    <source>
        <dbReference type="SAM" id="MobiDB-lite"/>
    </source>
</evidence>
<dbReference type="GO" id="GO:0015031">
    <property type="term" value="P:protein transport"/>
    <property type="evidence" value="ECO:0007669"/>
    <property type="project" value="UniProtKB-KW"/>
</dbReference>
<dbReference type="CDD" id="cd00096">
    <property type="entry name" value="Ig"/>
    <property type="match status" value="2"/>
</dbReference>
<dbReference type="GO" id="GO:0016020">
    <property type="term" value="C:membrane"/>
    <property type="evidence" value="ECO:0007669"/>
    <property type="project" value="UniProtKB-SubCell"/>
</dbReference>
<evidence type="ECO:0000256" key="16">
    <source>
        <dbReference type="SAM" id="Phobius"/>
    </source>
</evidence>
<feature type="transmembrane region" description="Helical" evidence="16">
    <location>
        <begin position="1741"/>
        <end position="1761"/>
    </location>
</feature>
<keyword evidence="11 16" id="KW-1133">Transmembrane helix</keyword>
<dbReference type="GO" id="GO:0048471">
    <property type="term" value="C:perinuclear region of cytoplasm"/>
    <property type="evidence" value="ECO:0007669"/>
    <property type="project" value="UniProtKB-SubCell"/>
</dbReference>
<evidence type="ECO:0000256" key="6">
    <source>
        <dbReference type="ARBA" id="ARBA00022490"/>
    </source>
</evidence>
<dbReference type="SMART" id="SM00222">
    <property type="entry name" value="Sec7"/>
    <property type="match status" value="1"/>
</dbReference>
<dbReference type="Pfam" id="PF09324">
    <property type="entry name" value="Sec7-like_HDS"/>
    <property type="match status" value="1"/>
</dbReference>
<dbReference type="Pfam" id="PF13927">
    <property type="entry name" value="Ig_3"/>
    <property type="match status" value="1"/>
</dbReference>
<dbReference type="Pfam" id="PF12783">
    <property type="entry name" value="Sec7-like_HUS"/>
    <property type="match status" value="1"/>
</dbReference>
<proteinExistence type="inferred from homology"/>
<comment type="subcellular location">
    <subcellularLocation>
        <location evidence="2">Cytoplasm</location>
        <location evidence="2">Perinuclear region</location>
    </subcellularLocation>
    <subcellularLocation>
        <location evidence="3">Golgi apparatus</location>
        <location evidence="3">trans-Golgi network</location>
    </subcellularLocation>
    <subcellularLocation>
        <location evidence="1">Membrane</location>
        <topology evidence="1">Multi-pass membrane protein</topology>
    </subcellularLocation>
</comment>
<keyword evidence="10" id="KW-0653">Protein transport</keyword>
<evidence type="ECO:0008006" key="22">
    <source>
        <dbReference type="Google" id="ProtNLM"/>
    </source>
</evidence>
<dbReference type="SUPFAM" id="SSF48425">
    <property type="entry name" value="Sec7 domain"/>
    <property type="match status" value="1"/>
</dbReference>
<dbReference type="InterPro" id="IPR036116">
    <property type="entry name" value="FN3_sf"/>
</dbReference>
<dbReference type="SMART" id="SM00409">
    <property type="entry name" value="IG"/>
    <property type="match status" value="3"/>
</dbReference>
<dbReference type="InterPro" id="IPR016024">
    <property type="entry name" value="ARM-type_fold"/>
</dbReference>
<dbReference type="SMART" id="SM00408">
    <property type="entry name" value="IGc2"/>
    <property type="match status" value="3"/>
</dbReference>
<feature type="domain" description="Ig-like" evidence="18">
    <location>
        <begin position="2084"/>
        <end position="2188"/>
    </location>
</feature>
<dbReference type="Pfam" id="PF20252">
    <property type="entry name" value="BIG2_C"/>
    <property type="match status" value="1"/>
</dbReference>
<evidence type="ECO:0000256" key="3">
    <source>
        <dbReference type="ARBA" id="ARBA00004601"/>
    </source>
</evidence>
<dbReference type="InterPro" id="IPR046455">
    <property type="entry name" value="Sec7/BIG1-like_C"/>
</dbReference>
<comment type="similarity">
    <text evidence="4">Belongs to the TMEM161 family.</text>
</comment>
<keyword evidence="5" id="KW-0813">Transport</keyword>
<dbReference type="Pfam" id="PF16213">
    <property type="entry name" value="DCB"/>
    <property type="match status" value="1"/>
</dbReference>
<feature type="domain" description="Fibronectin type-III" evidence="19">
    <location>
        <begin position="2532"/>
        <end position="2634"/>
    </location>
</feature>
<dbReference type="InterPro" id="IPR003598">
    <property type="entry name" value="Ig_sub2"/>
</dbReference>
<keyword evidence="9 16" id="KW-0812">Transmembrane</keyword>
<feature type="transmembrane region" description="Helical" evidence="16">
    <location>
        <begin position="1861"/>
        <end position="1881"/>
    </location>
</feature>
<evidence type="ECO:0000256" key="10">
    <source>
        <dbReference type="ARBA" id="ARBA00022927"/>
    </source>
</evidence>
<reference evidence="20" key="1">
    <citation type="submission" date="2023-07" db="EMBL/GenBank/DDBJ databases">
        <authorList>
            <consortium name="CYATHOMIX"/>
        </authorList>
    </citation>
    <scope>NUCLEOTIDE SEQUENCE</scope>
    <source>
        <strain evidence="20">N/A</strain>
    </source>
</reference>
<dbReference type="InterPro" id="IPR003599">
    <property type="entry name" value="Ig_sub"/>
</dbReference>
<dbReference type="SUPFAM" id="SSF48726">
    <property type="entry name" value="Immunoglobulin"/>
    <property type="match status" value="3"/>
</dbReference>
<dbReference type="Gene3D" id="2.60.40.10">
    <property type="entry name" value="Immunoglobulins"/>
    <property type="match status" value="4"/>
</dbReference>
<protein>
    <recommendedName>
        <fullName evidence="22">SEC7 domain-containing protein</fullName>
    </recommendedName>
</protein>
<evidence type="ECO:0000256" key="11">
    <source>
        <dbReference type="ARBA" id="ARBA00022989"/>
    </source>
</evidence>
<feature type="transmembrane region" description="Helical" evidence="16">
    <location>
        <begin position="1773"/>
        <end position="1796"/>
    </location>
</feature>
<keyword evidence="12" id="KW-0333">Golgi apparatus</keyword>
<evidence type="ECO:0000256" key="12">
    <source>
        <dbReference type="ARBA" id="ARBA00023034"/>
    </source>
</evidence>
<dbReference type="PROSITE" id="PS50835">
    <property type="entry name" value="IG_LIKE"/>
    <property type="match status" value="3"/>
</dbReference>
<dbReference type="GO" id="GO:0005085">
    <property type="term" value="F:guanyl-nucleotide exchange factor activity"/>
    <property type="evidence" value="ECO:0007669"/>
    <property type="project" value="UniProtKB-KW"/>
</dbReference>
<keyword evidence="6" id="KW-0963">Cytoplasm</keyword>
<dbReference type="InterPro" id="IPR000904">
    <property type="entry name" value="Sec7_dom"/>
</dbReference>
<feature type="domain" description="Ig-like" evidence="18">
    <location>
        <begin position="2203"/>
        <end position="2285"/>
    </location>
</feature>
<dbReference type="SUPFAM" id="SSF49265">
    <property type="entry name" value="Fibronectin type III"/>
    <property type="match status" value="1"/>
</dbReference>
<dbReference type="Gene3D" id="1.10.220.20">
    <property type="match status" value="1"/>
</dbReference>
<evidence type="ECO:0000256" key="7">
    <source>
        <dbReference type="ARBA" id="ARBA00022553"/>
    </source>
</evidence>
<keyword evidence="13 16" id="KW-0472">Membrane</keyword>
<gene>
    <name evidence="20" type="ORF">CYNAS_LOCUS8223</name>
</gene>
<dbReference type="FunFam" id="1.25.10.10:FF:000143">
    <property type="entry name" value="ADP-ribosylation factor guanine nucleotide-exchange factor 2 (brefeldin A-inhibited)"/>
    <property type="match status" value="1"/>
</dbReference>
<dbReference type="InterPro" id="IPR013783">
    <property type="entry name" value="Ig-like_fold"/>
</dbReference>
<evidence type="ECO:0000259" key="19">
    <source>
        <dbReference type="PROSITE" id="PS50853"/>
    </source>
</evidence>
<dbReference type="InterPro" id="IPR015403">
    <property type="entry name" value="Mon2/Sec7/BIG1-like_HDS"/>
</dbReference>
<dbReference type="InterPro" id="IPR003961">
    <property type="entry name" value="FN3_dom"/>
</dbReference>
<comment type="caution">
    <text evidence="20">The sequence shown here is derived from an EMBL/GenBank/DDBJ whole genome shotgun (WGS) entry which is preliminary data.</text>
</comment>
<dbReference type="SUPFAM" id="SSF48371">
    <property type="entry name" value="ARM repeat"/>
    <property type="match status" value="1"/>
</dbReference>
<evidence type="ECO:0000256" key="9">
    <source>
        <dbReference type="ARBA" id="ARBA00022692"/>
    </source>
</evidence>
<keyword evidence="21" id="KW-1185">Reference proteome</keyword>
<dbReference type="Pfam" id="PF01369">
    <property type="entry name" value="Sec7"/>
    <property type="match status" value="1"/>
</dbReference>